<evidence type="ECO:0000313" key="2">
    <source>
        <dbReference type="Proteomes" id="UP000057158"/>
    </source>
</evidence>
<organism evidence="1 2">
    <name type="scientific">Desulfuromonas soudanensis</name>
    <dbReference type="NCBI Taxonomy" id="1603606"/>
    <lineage>
        <taxon>Bacteria</taxon>
        <taxon>Pseudomonadati</taxon>
        <taxon>Thermodesulfobacteriota</taxon>
        <taxon>Desulfuromonadia</taxon>
        <taxon>Desulfuromonadales</taxon>
        <taxon>Desulfuromonadaceae</taxon>
        <taxon>Desulfuromonas</taxon>
    </lineage>
</organism>
<dbReference type="AlphaFoldDB" id="A0A0M4DKM4"/>
<gene>
    <name evidence="1" type="ORF">DSOUD_3120</name>
</gene>
<name>A0A0M4DKM4_9BACT</name>
<dbReference type="OrthoDB" id="9873528at2"/>
<dbReference type="KEGG" id="des:DSOUD_3120"/>
<dbReference type="RefSeq" id="WP_053551826.1">
    <property type="nucleotide sequence ID" value="NZ_CP010802.1"/>
</dbReference>
<dbReference type="Proteomes" id="UP000057158">
    <property type="component" value="Chromosome"/>
</dbReference>
<reference evidence="1 2" key="1">
    <citation type="submission" date="2015-07" db="EMBL/GenBank/DDBJ databases">
        <title>Isolation and Genomic Characterization of a Novel Halophilic Metal-Reducing Deltaproteobacterium from the Deep Subsurface.</title>
        <authorList>
            <person name="Badalamenti J.P."/>
            <person name="Summers Z.M."/>
            <person name="Gralnick J.A."/>
            <person name="Bond D.R."/>
        </authorList>
    </citation>
    <scope>NUCLEOTIDE SEQUENCE [LARGE SCALE GENOMIC DNA]</scope>
    <source>
        <strain evidence="1 2">WTL</strain>
    </source>
</reference>
<accession>A0A0M4DKM4</accession>
<evidence type="ECO:0000313" key="1">
    <source>
        <dbReference type="EMBL" id="ALC17845.1"/>
    </source>
</evidence>
<protein>
    <submittedName>
        <fullName evidence="1">Uncharacterized protein</fullName>
    </submittedName>
</protein>
<proteinExistence type="predicted"/>
<keyword evidence="2" id="KW-1185">Reference proteome</keyword>
<dbReference type="EMBL" id="CP010802">
    <property type="protein sequence ID" value="ALC17845.1"/>
    <property type="molecule type" value="Genomic_DNA"/>
</dbReference>
<sequence length="61" mass="7060">MSVREVDGYFVGQRGWIDVLDSAGKRKRYLEGEIIRLIPTRDGPVYALIETRMGTGVYRLW</sequence>